<keyword evidence="2" id="KW-1185">Reference proteome</keyword>
<sequence>MISGKDWMVLITKSQHEDRGKVLVLDQRQREHTMTNSTCLKSTDQCELAELTYEIKSGEIHQARDFHETVRST</sequence>
<dbReference type="EMBL" id="UZAF01020665">
    <property type="protein sequence ID" value="VDO71922.1"/>
    <property type="molecule type" value="Genomic_DNA"/>
</dbReference>
<evidence type="ECO:0000313" key="3">
    <source>
        <dbReference type="WBParaSite" id="HPLM_0001859001-mRNA-1"/>
    </source>
</evidence>
<protein>
    <submittedName>
        <fullName evidence="1 3">Uncharacterized protein</fullName>
    </submittedName>
</protein>
<evidence type="ECO:0000313" key="1">
    <source>
        <dbReference type="EMBL" id="VDO71922.1"/>
    </source>
</evidence>
<gene>
    <name evidence="1" type="ORF">HPLM_LOCUS18582</name>
</gene>
<proteinExistence type="predicted"/>
<reference evidence="1 2" key="2">
    <citation type="submission" date="2018-11" db="EMBL/GenBank/DDBJ databases">
        <authorList>
            <consortium name="Pathogen Informatics"/>
        </authorList>
    </citation>
    <scope>NUCLEOTIDE SEQUENCE [LARGE SCALE GENOMIC DNA]</scope>
    <source>
        <strain evidence="1 2">MHpl1</strain>
    </source>
</reference>
<dbReference type="AlphaFoldDB" id="A0A0N4X2K2"/>
<reference evidence="3" key="1">
    <citation type="submission" date="2017-02" db="UniProtKB">
        <authorList>
            <consortium name="WormBaseParasite"/>
        </authorList>
    </citation>
    <scope>IDENTIFICATION</scope>
</reference>
<accession>A0A0N4X2K2</accession>
<dbReference type="Proteomes" id="UP000268014">
    <property type="component" value="Unassembled WGS sequence"/>
</dbReference>
<organism evidence="3">
    <name type="scientific">Haemonchus placei</name>
    <name type="common">Barber's pole worm</name>
    <dbReference type="NCBI Taxonomy" id="6290"/>
    <lineage>
        <taxon>Eukaryota</taxon>
        <taxon>Metazoa</taxon>
        <taxon>Ecdysozoa</taxon>
        <taxon>Nematoda</taxon>
        <taxon>Chromadorea</taxon>
        <taxon>Rhabditida</taxon>
        <taxon>Rhabditina</taxon>
        <taxon>Rhabditomorpha</taxon>
        <taxon>Strongyloidea</taxon>
        <taxon>Trichostrongylidae</taxon>
        <taxon>Haemonchus</taxon>
    </lineage>
</organism>
<dbReference type="WBParaSite" id="HPLM_0001859001-mRNA-1">
    <property type="protein sequence ID" value="HPLM_0001859001-mRNA-1"/>
    <property type="gene ID" value="HPLM_0001859001"/>
</dbReference>
<name>A0A0N4X2K2_HAEPC</name>
<evidence type="ECO:0000313" key="2">
    <source>
        <dbReference type="Proteomes" id="UP000268014"/>
    </source>
</evidence>